<reference evidence="1" key="1">
    <citation type="submission" date="2023-05" db="EMBL/GenBank/DDBJ databases">
        <authorList>
            <consortium name="ELIXIR-Norway"/>
        </authorList>
    </citation>
    <scope>NUCLEOTIDE SEQUENCE</scope>
</reference>
<proteinExistence type="predicted"/>
<organism evidence="1 2">
    <name type="scientific">Rangifer tarandus platyrhynchus</name>
    <name type="common">Svalbard reindeer</name>
    <dbReference type="NCBI Taxonomy" id="3082113"/>
    <lineage>
        <taxon>Eukaryota</taxon>
        <taxon>Metazoa</taxon>
        <taxon>Chordata</taxon>
        <taxon>Craniata</taxon>
        <taxon>Vertebrata</taxon>
        <taxon>Euteleostomi</taxon>
        <taxon>Mammalia</taxon>
        <taxon>Eutheria</taxon>
        <taxon>Laurasiatheria</taxon>
        <taxon>Artiodactyla</taxon>
        <taxon>Ruminantia</taxon>
        <taxon>Pecora</taxon>
        <taxon>Cervidae</taxon>
        <taxon>Odocoileinae</taxon>
        <taxon>Rangifer</taxon>
    </lineage>
</organism>
<dbReference type="Proteomes" id="UP001162501">
    <property type="component" value="Chromosome 20"/>
</dbReference>
<evidence type="ECO:0000313" key="2">
    <source>
        <dbReference type="Proteomes" id="UP001162501"/>
    </source>
</evidence>
<accession>A0ACB0EHY9</accession>
<protein>
    <submittedName>
        <fullName evidence="1">Uncharacterized protein</fullName>
    </submittedName>
</protein>
<name>A0ACB0EHY9_RANTA</name>
<dbReference type="EMBL" id="OX596104">
    <property type="protein sequence ID" value="CAI9700168.1"/>
    <property type="molecule type" value="Genomic_DNA"/>
</dbReference>
<sequence length="113" mass="12211">MALTRCRGAKGEVHCPAAHPHISPERGQWENWFPTDSPGQPRRKPQREAGGTWQLPAGQAPGQDSGPPETPAALHPRPKPLPYSGSMDQPLPLAPLGVLDERSPCWGPQVPHP</sequence>
<gene>
    <name evidence="1" type="ORF">MRATA1EN3_LOCUS11381</name>
</gene>
<evidence type="ECO:0000313" key="1">
    <source>
        <dbReference type="EMBL" id="CAI9700168.1"/>
    </source>
</evidence>